<organism evidence="2 3">
    <name type="scientific">Caenorhabditis briggsae</name>
    <dbReference type="NCBI Taxonomy" id="6238"/>
    <lineage>
        <taxon>Eukaryota</taxon>
        <taxon>Metazoa</taxon>
        <taxon>Ecdysozoa</taxon>
        <taxon>Nematoda</taxon>
        <taxon>Chromadorea</taxon>
        <taxon>Rhabditida</taxon>
        <taxon>Rhabditina</taxon>
        <taxon>Rhabditomorpha</taxon>
        <taxon>Rhabditoidea</taxon>
        <taxon>Rhabditidae</taxon>
        <taxon>Peloderinae</taxon>
        <taxon>Caenorhabditis</taxon>
    </lineage>
</organism>
<keyword evidence="3" id="KW-1185">Reference proteome</keyword>
<dbReference type="HOGENOM" id="CLU_534466_0_0_1"/>
<feature type="region of interest" description="Disordered" evidence="1">
    <location>
        <begin position="147"/>
        <end position="218"/>
    </location>
</feature>
<name>B6IHR1_CAEBR</name>
<feature type="region of interest" description="Disordered" evidence="1">
    <location>
        <begin position="68"/>
        <end position="106"/>
    </location>
</feature>
<dbReference type="CTD" id="68917222"/>
<dbReference type="KEGG" id="cbr:CBG_25740"/>
<accession>B6IHR1</accession>
<protein>
    <submittedName>
        <fullName evidence="2">Protein CBG25740</fullName>
    </submittedName>
</protein>
<dbReference type="GeneID" id="68917222"/>
<reference evidence="2 3" key="2">
    <citation type="journal article" date="2011" name="PLoS Genet.">
        <title>Caenorhabditis briggsae recombinant inbred line genotypes reveal inter-strain incompatibility and the evolution of recombination.</title>
        <authorList>
            <person name="Ross J.A."/>
            <person name="Koboldt D.C."/>
            <person name="Staisch J.E."/>
            <person name="Chamberlin H.M."/>
            <person name="Gupta B.P."/>
            <person name="Miller R.D."/>
            <person name="Baird S.E."/>
            <person name="Haag E.S."/>
        </authorList>
    </citation>
    <scope>NUCLEOTIDE SEQUENCE [LARGE SCALE GENOMIC DNA]</scope>
    <source>
        <strain evidence="2 3">AF16</strain>
    </source>
</reference>
<evidence type="ECO:0000313" key="3">
    <source>
        <dbReference type="Proteomes" id="UP000008549"/>
    </source>
</evidence>
<reference evidence="2 3" key="1">
    <citation type="journal article" date="2003" name="PLoS Biol.">
        <title>The genome sequence of Caenorhabditis briggsae: a platform for comparative genomics.</title>
        <authorList>
            <person name="Stein L.D."/>
            <person name="Bao Z."/>
            <person name="Blasiar D."/>
            <person name="Blumenthal T."/>
            <person name="Brent M.R."/>
            <person name="Chen N."/>
            <person name="Chinwalla A."/>
            <person name="Clarke L."/>
            <person name="Clee C."/>
            <person name="Coghlan A."/>
            <person name="Coulson A."/>
            <person name="D'Eustachio P."/>
            <person name="Fitch D.H."/>
            <person name="Fulton L.A."/>
            <person name="Fulton R.E."/>
            <person name="Griffiths-Jones S."/>
            <person name="Harris T.W."/>
            <person name="Hillier L.W."/>
            <person name="Kamath R."/>
            <person name="Kuwabara P.E."/>
            <person name="Mardis E.R."/>
            <person name="Marra M.A."/>
            <person name="Miner T.L."/>
            <person name="Minx P."/>
            <person name="Mullikin J.C."/>
            <person name="Plumb R.W."/>
            <person name="Rogers J."/>
            <person name="Schein J.E."/>
            <person name="Sohrmann M."/>
            <person name="Spieth J."/>
            <person name="Stajich J.E."/>
            <person name="Wei C."/>
            <person name="Willey D."/>
            <person name="Wilson R.K."/>
            <person name="Durbin R."/>
            <person name="Waterston R.H."/>
        </authorList>
    </citation>
    <scope>NUCLEOTIDE SEQUENCE [LARGE SCALE GENOMIC DNA]</scope>
    <source>
        <strain evidence="2 3">AF16</strain>
    </source>
</reference>
<feature type="compositionally biased region" description="Basic and acidic residues" evidence="1">
    <location>
        <begin position="184"/>
        <end position="194"/>
    </location>
</feature>
<dbReference type="RefSeq" id="XP_045099004.1">
    <property type="nucleotide sequence ID" value="XM_045240734.1"/>
</dbReference>
<dbReference type="AlphaFoldDB" id="B6IHR1"/>
<dbReference type="EMBL" id="HE600905">
    <property type="protein sequence ID" value="CAR99441.1"/>
    <property type="molecule type" value="Genomic_DNA"/>
</dbReference>
<proteinExistence type="predicted"/>
<feature type="region of interest" description="Disordered" evidence="1">
    <location>
        <begin position="334"/>
        <end position="362"/>
    </location>
</feature>
<dbReference type="InParanoid" id="B6IHR1"/>
<dbReference type="WormBase" id="CBG25740">
    <property type="protein sequence ID" value="CBP31802"/>
    <property type="gene ID" value="WBGene00087154"/>
</dbReference>
<evidence type="ECO:0000313" key="2">
    <source>
        <dbReference type="EMBL" id="CAR99441.1"/>
    </source>
</evidence>
<evidence type="ECO:0000256" key="1">
    <source>
        <dbReference type="SAM" id="MobiDB-lite"/>
    </source>
</evidence>
<sequence>MFCPMPFVPQHIVKPVYPPSNSSANMNKLQLNLTDTSTMNHYLAGIAIKYSLDEDDNEIQVLQHIEKKSTDGPEHYSSIFNQPGNGGDGTPQYQRPDPKMKKCGSKQANIKKWKMCRETKCTCREVHNRTLGRQKDDYKYELKLLRRANNGRTTNPRQHKLGSNGHQPSFSSDLTTQGGSNSRQPHEQEIEKSGESNSVFGGSCTGPPGASTPLMQNSSSFPIPSSLFNNQAHHGSLGTQQVRIPGLLGSIYLPSPGVIERAMDPIYRQSSSISLSHVPSLLELGLPGAQDIRVSYQVSNPVGVSSGNIGILPNDKMEQTMDRRSLQDNIVQKKPFSNPEKHQPATDQISQSQSGPVSTQNSALKNCYETEKKLITVRPAGMSYENYREALFDQFDEMRLAKKKICLRFLNEPIYGAGISVPQKPKILFGSAMKTETVPLFEPSNLPSHLLPVAKSAEYVSSSAQQRLKHCEEAMYGQWDKTKTESDCSCESKKKLISTGQRQCRVASTP</sequence>
<feature type="compositionally biased region" description="Polar residues" evidence="1">
    <location>
        <begin position="345"/>
        <end position="362"/>
    </location>
</feature>
<feature type="compositionally biased region" description="Polar residues" evidence="1">
    <location>
        <begin position="164"/>
        <end position="183"/>
    </location>
</feature>
<evidence type="ECO:0000313" key="4">
    <source>
        <dbReference type="WormBase" id="CBG25740"/>
    </source>
</evidence>
<dbReference type="Proteomes" id="UP000008549">
    <property type="component" value="Unassembled WGS sequence"/>
</dbReference>
<gene>
    <name evidence="2 4" type="ORF">CBG25740</name>
    <name evidence="2" type="ORF">CBG_25740</name>
</gene>